<keyword evidence="5" id="KW-0539">Nucleus</keyword>
<evidence type="ECO:0000259" key="8">
    <source>
        <dbReference type="Pfam" id="PF18137"/>
    </source>
</evidence>
<organism evidence="9">
    <name type="scientific">Tetraselmis sp. GSL018</name>
    <dbReference type="NCBI Taxonomy" id="582737"/>
    <lineage>
        <taxon>Eukaryota</taxon>
        <taxon>Viridiplantae</taxon>
        <taxon>Chlorophyta</taxon>
        <taxon>core chlorophytes</taxon>
        <taxon>Chlorodendrophyceae</taxon>
        <taxon>Chlorodendrales</taxon>
        <taxon>Chlorodendraceae</taxon>
        <taxon>Tetraselmis</taxon>
    </lineage>
</organism>
<dbReference type="PANTHER" id="PTHR12748">
    <property type="entry name" value="ORIGIN RECOGNITION COMPLEX SUBUNIT 3"/>
    <property type="match status" value="1"/>
</dbReference>
<keyword evidence="4" id="KW-0238">DNA-binding</keyword>
<dbReference type="GO" id="GO:0005664">
    <property type="term" value="C:nuclear origin of replication recognition complex"/>
    <property type="evidence" value="ECO:0007669"/>
    <property type="project" value="InterPro"/>
</dbReference>
<feature type="domain" description="Origin recognition complex subunit 3 N-terminal" evidence="7">
    <location>
        <begin position="60"/>
        <end position="342"/>
    </location>
</feature>
<protein>
    <submittedName>
        <fullName evidence="9">Origin recognition complex subunit 3</fullName>
    </submittedName>
</protein>
<reference evidence="9" key="1">
    <citation type="submission" date="2014-05" db="EMBL/GenBank/DDBJ databases">
        <title>The transcriptome of the halophilic microalga Tetraselmis sp. GSL018 isolated from the Great Salt Lake, Utah.</title>
        <authorList>
            <person name="Jinkerson R.E."/>
            <person name="D'Adamo S."/>
            <person name="Posewitz M.C."/>
        </authorList>
    </citation>
    <scope>NUCLEOTIDE SEQUENCE</scope>
    <source>
        <strain evidence="9">GSL018</strain>
    </source>
</reference>
<dbReference type="AlphaFoldDB" id="A0A061R7C0"/>
<evidence type="ECO:0000256" key="2">
    <source>
        <dbReference type="ARBA" id="ARBA00010977"/>
    </source>
</evidence>
<dbReference type="Pfam" id="PF18137">
    <property type="entry name" value="WHD_ORC"/>
    <property type="match status" value="1"/>
</dbReference>
<evidence type="ECO:0000256" key="4">
    <source>
        <dbReference type="ARBA" id="ARBA00023125"/>
    </source>
</evidence>
<name>A0A061R7C0_9CHLO</name>
<comment type="subcellular location">
    <subcellularLocation>
        <location evidence="1">Nucleus</location>
    </subcellularLocation>
</comment>
<dbReference type="GO" id="GO:0003688">
    <property type="term" value="F:DNA replication origin binding"/>
    <property type="evidence" value="ECO:0007669"/>
    <property type="project" value="TreeGrafter"/>
</dbReference>
<dbReference type="InterPro" id="IPR045667">
    <property type="entry name" value="ORC3_N"/>
</dbReference>
<accession>A0A061R7C0</accession>
<evidence type="ECO:0000256" key="3">
    <source>
        <dbReference type="ARBA" id="ARBA00022705"/>
    </source>
</evidence>
<sequence>MSIYAAWKLNSDDTDEPEAITLVRDVTLEQLATRRCSANREGLNFQNDDKDLEAFPAKLDETVDLRRKRLNAYWSCWEGVKCGAEDCIAQSHRPVFESLAQFVGRCLELAREQGDRRWQEELLPMGLVFAGGLNSADHKHTFQDLSAYLRSKGSHVARLDPILSNAASPSVALGQVLQQVAHLQGAASGDAEGLMAWYRDLKAGAPAAERSAVVVVLEELEAWQPRLLGDLLILLSESRQEVPVVVLAHMSTSMASLQAMVPPDAACRLECETFKLPTALDRFELIVRDVLLSGKHGILLHSSTCDAIDTYFQSHDFTTASLMRALQATLLCHFMSEPLSMLIAPAVEGRSALKETIEKVSGEELPRLLGHFRSMLCPGTASDLPREELVAALVAAVGAARDAHVGWSVSLRWLSGAARTLAQMEPQAFGAGFGLKDLFRIASFPSYFSAESGDGPNLLKKVLSSLMGLGATEASDLLRLWLEDVSQVEGGENALGEIASEARQLREQVDSGFFADGRPSSPGRPSLTEGPEAISRRTPGRGRKSLEAAVVAFADEQERRRTLGAENTLGYRLSQLLKTALNRFLVQHPASYPGSVVFRCRQDHGKTPLFGAPRDAFHMAMDPCAYLTKAVNTSGWDSSVSFHDTCTAYQLSLQHGEFVNIAEWFSEFSSAVKEGIPVQRAQRKKRRTKKHTPDKEMNFESDGLAIQADRELLELPARFTQALAELQLMGYTRSTRRNRLDAVQRLIFPYVSE</sequence>
<evidence type="ECO:0000256" key="6">
    <source>
        <dbReference type="SAM" id="MobiDB-lite"/>
    </source>
</evidence>
<dbReference type="GO" id="GO:0005656">
    <property type="term" value="C:nuclear pre-replicative complex"/>
    <property type="evidence" value="ECO:0007669"/>
    <property type="project" value="TreeGrafter"/>
</dbReference>
<dbReference type="InterPro" id="IPR040855">
    <property type="entry name" value="ORC_WH_C"/>
</dbReference>
<feature type="region of interest" description="Disordered" evidence="6">
    <location>
        <begin position="512"/>
        <end position="542"/>
    </location>
</feature>
<dbReference type="EMBL" id="GBEZ01018552">
    <property type="protein sequence ID" value="JAC67893.1"/>
    <property type="molecule type" value="Transcribed_RNA"/>
</dbReference>
<dbReference type="Pfam" id="PF07034">
    <property type="entry name" value="ORC3_N"/>
    <property type="match status" value="1"/>
</dbReference>
<evidence type="ECO:0000256" key="5">
    <source>
        <dbReference type="ARBA" id="ARBA00023242"/>
    </source>
</evidence>
<evidence type="ECO:0000259" key="7">
    <source>
        <dbReference type="Pfam" id="PF07034"/>
    </source>
</evidence>
<evidence type="ECO:0000313" key="9">
    <source>
        <dbReference type="EMBL" id="JAC67893.1"/>
    </source>
</evidence>
<dbReference type="InterPro" id="IPR020795">
    <property type="entry name" value="ORC3"/>
</dbReference>
<gene>
    <name evidence="9" type="primary">ORC3</name>
    <name evidence="9" type="ORF">TSPGSL018_10000</name>
</gene>
<evidence type="ECO:0000256" key="1">
    <source>
        <dbReference type="ARBA" id="ARBA00004123"/>
    </source>
</evidence>
<dbReference type="GO" id="GO:0006270">
    <property type="term" value="P:DNA replication initiation"/>
    <property type="evidence" value="ECO:0007669"/>
    <property type="project" value="TreeGrafter"/>
</dbReference>
<dbReference type="PANTHER" id="PTHR12748:SF0">
    <property type="entry name" value="ORIGIN RECOGNITION COMPLEX SUBUNIT 3"/>
    <property type="match status" value="1"/>
</dbReference>
<keyword evidence="3" id="KW-0235">DNA replication</keyword>
<comment type="similarity">
    <text evidence="2">Belongs to the ORC3 family.</text>
</comment>
<dbReference type="GO" id="GO:0031261">
    <property type="term" value="C:DNA replication preinitiation complex"/>
    <property type="evidence" value="ECO:0007669"/>
    <property type="project" value="TreeGrafter"/>
</dbReference>
<proteinExistence type="inferred from homology"/>
<feature type="domain" description="Origin recognition complex subunit 3 winged helix C-terminal" evidence="8">
    <location>
        <begin position="622"/>
        <end position="748"/>
    </location>
</feature>